<feature type="transmembrane region" description="Helical" evidence="5">
    <location>
        <begin position="61"/>
        <end position="84"/>
    </location>
</feature>
<reference evidence="7 8" key="1">
    <citation type="submission" date="2024-09" db="EMBL/GenBank/DDBJ databases">
        <authorList>
            <person name="Lee S.D."/>
        </authorList>
    </citation>
    <scope>NUCLEOTIDE SEQUENCE [LARGE SCALE GENOMIC DNA]</scope>
    <source>
        <strain evidence="7 8">N1-5</strain>
    </source>
</reference>
<dbReference type="RefSeq" id="WP_030256138.1">
    <property type="nucleotide sequence ID" value="NZ_JBHEZZ010000013.1"/>
</dbReference>
<evidence type="ECO:0000256" key="5">
    <source>
        <dbReference type="SAM" id="Phobius"/>
    </source>
</evidence>
<keyword evidence="2 5" id="KW-0812">Transmembrane</keyword>
<dbReference type="Pfam" id="PF01061">
    <property type="entry name" value="ABC2_membrane"/>
    <property type="match status" value="1"/>
</dbReference>
<sequence>MTSGITRRVRVLLWAARAGAADHSAVFTWKTWLFGWFVRMLAQVLFFATAGNLLGPGQARYLLVGNAVLMVALHGLFATASTTWELENGTLPLLVASPSSPSLVLTGRSLFWLPDGVACGLGAFLLLGPVVHLPIGLSAVALVTCLLVLVGLTTYALGLFLGSLVLTATDLRNVVSNAALVVMMALSGVEVPASAVGPVLGRIGAALPLTHGLLAIRRVLDGRGGGQVALLAAQEALVGACWLAAAVAVLTLRARRSRRDGAALFLT</sequence>
<dbReference type="PANTHER" id="PTHR43229">
    <property type="entry name" value="NODULATION PROTEIN J"/>
    <property type="match status" value="1"/>
</dbReference>
<name>A0ABV6URM7_9ACTN</name>
<dbReference type="InterPro" id="IPR013525">
    <property type="entry name" value="ABC2_TM"/>
</dbReference>
<keyword evidence="8" id="KW-1185">Reference proteome</keyword>
<keyword evidence="4 5" id="KW-0472">Membrane</keyword>
<keyword evidence="3 5" id="KW-1133">Transmembrane helix</keyword>
<gene>
    <name evidence="7" type="ORF">ACEZDJ_22745</name>
</gene>
<dbReference type="PANTHER" id="PTHR43229:SF2">
    <property type="entry name" value="NODULATION PROTEIN J"/>
    <property type="match status" value="1"/>
</dbReference>
<proteinExistence type="predicted"/>
<feature type="transmembrane region" description="Helical" evidence="5">
    <location>
        <begin position="109"/>
        <end position="127"/>
    </location>
</feature>
<evidence type="ECO:0000313" key="8">
    <source>
        <dbReference type="Proteomes" id="UP001592528"/>
    </source>
</evidence>
<evidence type="ECO:0000313" key="7">
    <source>
        <dbReference type="EMBL" id="MFC1404114.1"/>
    </source>
</evidence>
<dbReference type="EMBL" id="JBHEZZ010000013">
    <property type="protein sequence ID" value="MFC1404114.1"/>
    <property type="molecule type" value="Genomic_DNA"/>
</dbReference>
<dbReference type="Proteomes" id="UP001592528">
    <property type="component" value="Unassembled WGS sequence"/>
</dbReference>
<evidence type="ECO:0000256" key="2">
    <source>
        <dbReference type="ARBA" id="ARBA00022692"/>
    </source>
</evidence>
<evidence type="ECO:0000256" key="3">
    <source>
        <dbReference type="ARBA" id="ARBA00022989"/>
    </source>
</evidence>
<evidence type="ECO:0000256" key="4">
    <source>
        <dbReference type="ARBA" id="ARBA00023136"/>
    </source>
</evidence>
<accession>A0ABV6URM7</accession>
<dbReference type="InterPro" id="IPR051784">
    <property type="entry name" value="Nod_factor_ABC_transporter"/>
</dbReference>
<evidence type="ECO:0000259" key="6">
    <source>
        <dbReference type="Pfam" id="PF01061"/>
    </source>
</evidence>
<feature type="transmembrane region" description="Helical" evidence="5">
    <location>
        <begin position="139"/>
        <end position="162"/>
    </location>
</feature>
<feature type="transmembrane region" description="Helical" evidence="5">
    <location>
        <begin position="228"/>
        <end position="252"/>
    </location>
</feature>
<evidence type="ECO:0000256" key="1">
    <source>
        <dbReference type="ARBA" id="ARBA00004141"/>
    </source>
</evidence>
<feature type="transmembrane region" description="Helical" evidence="5">
    <location>
        <begin position="36"/>
        <end position="54"/>
    </location>
</feature>
<feature type="domain" description="ABC-2 type transporter transmembrane" evidence="6">
    <location>
        <begin position="28"/>
        <end position="218"/>
    </location>
</feature>
<comment type="subcellular location">
    <subcellularLocation>
        <location evidence="1">Membrane</location>
        <topology evidence="1">Multi-pass membrane protein</topology>
    </subcellularLocation>
</comment>
<organism evidence="7 8">
    <name type="scientific">Streptacidiphilus cavernicola</name>
    <dbReference type="NCBI Taxonomy" id="3342716"/>
    <lineage>
        <taxon>Bacteria</taxon>
        <taxon>Bacillati</taxon>
        <taxon>Actinomycetota</taxon>
        <taxon>Actinomycetes</taxon>
        <taxon>Kitasatosporales</taxon>
        <taxon>Streptomycetaceae</taxon>
        <taxon>Streptacidiphilus</taxon>
    </lineage>
</organism>
<comment type="caution">
    <text evidence="7">The sequence shown here is derived from an EMBL/GenBank/DDBJ whole genome shotgun (WGS) entry which is preliminary data.</text>
</comment>
<protein>
    <submittedName>
        <fullName evidence="7">ABC transporter permease</fullName>
    </submittedName>
</protein>